<reference evidence="2" key="1">
    <citation type="submission" date="2021-01" db="EMBL/GenBank/DDBJ databases">
        <authorList>
            <person name="Corre E."/>
            <person name="Pelletier E."/>
            <person name="Niang G."/>
            <person name="Scheremetjew M."/>
            <person name="Finn R."/>
            <person name="Kale V."/>
            <person name="Holt S."/>
            <person name="Cochrane G."/>
            <person name="Meng A."/>
            <person name="Brown T."/>
            <person name="Cohen L."/>
        </authorList>
    </citation>
    <scope>NUCLEOTIDE SEQUENCE</scope>
    <source>
        <strain evidence="2">CCMP1510</strain>
    </source>
</reference>
<feature type="compositionally biased region" description="Polar residues" evidence="1">
    <location>
        <begin position="348"/>
        <end position="362"/>
    </location>
</feature>
<proteinExistence type="predicted"/>
<evidence type="ECO:0000313" key="2">
    <source>
        <dbReference type="EMBL" id="CAE0370465.1"/>
    </source>
</evidence>
<protein>
    <submittedName>
        <fullName evidence="2">Uncharacterized protein</fullName>
    </submittedName>
</protein>
<feature type="region of interest" description="Disordered" evidence="1">
    <location>
        <begin position="341"/>
        <end position="362"/>
    </location>
</feature>
<dbReference type="AlphaFoldDB" id="A0A6S8E158"/>
<gene>
    <name evidence="2" type="ORF">ALAG00032_LOCUS11243</name>
    <name evidence="3" type="ORF">ALAG00032_LOCUS11244</name>
</gene>
<organism evidence="2">
    <name type="scientific">Aureoumbra lagunensis</name>
    <dbReference type="NCBI Taxonomy" id="44058"/>
    <lineage>
        <taxon>Eukaryota</taxon>
        <taxon>Sar</taxon>
        <taxon>Stramenopiles</taxon>
        <taxon>Ochrophyta</taxon>
        <taxon>Pelagophyceae</taxon>
        <taxon>Pelagomonadales</taxon>
        <taxon>Aureoumbra</taxon>
    </lineage>
</organism>
<name>A0A6S8E158_9STRA</name>
<evidence type="ECO:0000256" key="1">
    <source>
        <dbReference type="SAM" id="MobiDB-lite"/>
    </source>
</evidence>
<evidence type="ECO:0000313" key="3">
    <source>
        <dbReference type="EMBL" id="CAE0370466.1"/>
    </source>
</evidence>
<sequence>MERGDIVWNRKSLSRKRKKLSENSASKVLGSVPPTVWLRIVSCLFAEAESIQGMVIGIPLFTRWMWREGASAALVLRTAVGRFWQCVFCRQISATPYRLRDCGHVACGLCIWRRGLPKAPINQLFLPILFHCQCGSGATRRPRRANADAANATANWIIGRKGRARQCAWQPRLFPPQNESNQPTLFSSFSDDAPDPFYFVGFPGDYIDGDFVGAVSIHEMISGQLFNKAFQCLVFALRCKVPDKRTHDGYYTFSIFSDESRHSQAFSIRTYGEICRRFISPTGVDWSRLTPHDTIVLSRCRDARPFRSCIIIGWSHLARSRDLEFILPDINRLDSFYTPQNEEEEDSLVQTRQKPAPSVNHTNQSTQHIIISSPAAAPTQTSESFSATDHTPIPPNLIDLKKRYSLENNHLLNRQQHNNSKSNENTITNLLQHQSKDDFPYIKNNQDNAKKTNNISISRGKDDLFQAYRNGDSTYQPLVFDSTGPIIAPPPTAISKLPTSLRMHLDAIAAKTTIELTAPSPSPP</sequence>
<feature type="region of interest" description="Disordered" evidence="1">
    <location>
        <begin position="374"/>
        <end position="397"/>
    </location>
</feature>
<feature type="compositionally biased region" description="Polar residues" evidence="1">
    <location>
        <begin position="378"/>
        <end position="389"/>
    </location>
</feature>
<dbReference type="EMBL" id="HBIJ01016887">
    <property type="protein sequence ID" value="CAE0370465.1"/>
    <property type="molecule type" value="Transcribed_RNA"/>
</dbReference>
<accession>A0A6S8E158</accession>
<dbReference type="EMBL" id="HBIJ01016888">
    <property type="protein sequence ID" value="CAE0370466.1"/>
    <property type="molecule type" value="Transcribed_RNA"/>
</dbReference>